<organism evidence="1 2">
    <name type="scientific">Spiroplasma clarkii</name>
    <dbReference type="NCBI Taxonomy" id="2139"/>
    <lineage>
        <taxon>Bacteria</taxon>
        <taxon>Bacillati</taxon>
        <taxon>Mycoplasmatota</taxon>
        <taxon>Mollicutes</taxon>
        <taxon>Entomoplasmatales</taxon>
        <taxon>Spiroplasmataceae</taxon>
        <taxon>Spiroplasma</taxon>
    </lineage>
</organism>
<protein>
    <submittedName>
        <fullName evidence="1">Uncharacterized protein</fullName>
    </submittedName>
</protein>
<dbReference type="RefSeq" id="WP_100254475.1">
    <property type="nucleotide sequence ID" value="NZ_CP024870.1"/>
</dbReference>
<accession>A0A2K8KMU4</accession>
<keyword evidence="2" id="KW-1185">Reference proteome</keyword>
<gene>
    <name evidence="1" type="ORF">SCLAR_v1c06050</name>
</gene>
<evidence type="ECO:0000313" key="2">
    <source>
        <dbReference type="Proteomes" id="UP000231179"/>
    </source>
</evidence>
<dbReference type="EMBL" id="CP024870">
    <property type="protein sequence ID" value="ATX70924.1"/>
    <property type="molecule type" value="Genomic_DNA"/>
</dbReference>
<proteinExistence type="predicted"/>
<dbReference type="AlphaFoldDB" id="A0A2K8KMU4"/>
<dbReference type="Proteomes" id="UP000231179">
    <property type="component" value="Chromosome"/>
</dbReference>
<reference evidence="1 2" key="1">
    <citation type="submission" date="2017-11" db="EMBL/GenBank/DDBJ databases">
        <title>Complete genome sequence of Spiroplasma clarkii CN-5 (DSM 19994).</title>
        <authorList>
            <person name="Tsai Y.-M."/>
            <person name="Chang A."/>
            <person name="Lo W.-S."/>
            <person name="Kuo C.-H."/>
        </authorList>
    </citation>
    <scope>NUCLEOTIDE SEQUENCE [LARGE SCALE GENOMIC DNA]</scope>
    <source>
        <strain evidence="1 2">CN-5</strain>
    </source>
</reference>
<sequence>MIKNFLTKEEKKIFSNRGWAKIKKEDFFSYMEMEQAALDSLVNSAAISSFKNPLLEENIAKQRKVVDILNKYYYEVILPDESVTDSFDINEKEFEKELKIYKRIQRR</sequence>
<name>A0A2K8KMU4_9MOLU</name>
<evidence type="ECO:0000313" key="1">
    <source>
        <dbReference type="EMBL" id="ATX70924.1"/>
    </source>
</evidence>